<evidence type="ECO:0000313" key="2">
    <source>
        <dbReference type="Proteomes" id="UP001397290"/>
    </source>
</evidence>
<organism evidence="1 2">
    <name type="scientific">Beauveria asiatica</name>
    <dbReference type="NCBI Taxonomy" id="1069075"/>
    <lineage>
        <taxon>Eukaryota</taxon>
        <taxon>Fungi</taxon>
        <taxon>Dikarya</taxon>
        <taxon>Ascomycota</taxon>
        <taxon>Pezizomycotina</taxon>
        <taxon>Sordariomycetes</taxon>
        <taxon>Hypocreomycetidae</taxon>
        <taxon>Hypocreales</taxon>
        <taxon>Cordycipitaceae</taxon>
        <taxon>Beauveria</taxon>
    </lineage>
</organism>
<evidence type="ECO:0000313" key="1">
    <source>
        <dbReference type="EMBL" id="KAK8142884.1"/>
    </source>
</evidence>
<dbReference type="Proteomes" id="UP001397290">
    <property type="component" value="Unassembled WGS sequence"/>
</dbReference>
<gene>
    <name evidence="1" type="ORF">G3M48_008053</name>
</gene>
<accession>A0AAW0RL13</accession>
<protein>
    <submittedName>
        <fullName evidence="1">Uncharacterized protein</fullName>
    </submittedName>
</protein>
<name>A0AAW0RL13_9HYPO</name>
<reference evidence="1 2" key="1">
    <citation type="submission" date="2020-02" db="EMBL/GenBank/DDBJ databases">
        <title>Comparative genomics of the hypocrealean fungal genus Beauvera.</title>
        <authorList>
            <person name="Showalter D.N."/>
            <person name="Bushley K.E."/>
            <person name="Rehner S.A."/>
        </authorList>
    </citation>
    <scope>NUCLEOTIDE SEQUENCE [LARGE SCALE GENOMIC DNA]</scope>
    <source>
        <strain evidence="1 2">ARSEF4384</strain>
    </source>
</reference>
<dbReference type="EMBL" id="JAAHCF010000592">
    <property type="protein sequence ID" value="KAK8142884.1"/>
    <property type="molecule type" value="Genomic_DNA"/>
</dbReference>
<comment type="caution">
    <text evidence="1">The sequence shown here is derived from an EMBL/GenBank/DDBJ whole genome shotgun (WGS) entry which is preliminary data.</text>
</comment>
<proteinExistence type="predicted"/>
<dbReference type="AlphaFoldDB" id="A0AAW0RL13"/>
<sequence>MAMEMNVQFRTRHQWIERLGDAFLIVSPNLMVLHIANAELNYQVLHEREKLMLHIINFVSYGVHMLWLGEMIPENMDASLAKFSSLTLQRAIRLGFWMPPRVCCITSSRDPRYWPTGPSQYETGKTDLADYLPQRWFREFDQDAEKAAASSLSNKAERNSYTTATR</sequence>
<keyword evidence="2" id="KW-1185">Reference proteome</keyword>